<keyword evidence="6" id="KW-1133">Transmembrane helix</keyword>
<evidence type="ECO:0000313" key="12">
    <source>
        <dbReference type="EMBL" id="KAA8495598.1"/>
    </source>
</evidence>
<feature type="chain" id="PRO_5023932538" evidence="10">
    <location>
        <begin position="22"/>
        <end position="438"/>
    </location>
</feature>
<evidence type="ECO:0000256" key="9">
    <source>
        <dbReference type="SAM" id="MobiDB-lite"/>
    </source>
</evidence>
<dbReference type="InterPro" id="IPR013083">
    <property type="entry name" value="Znf_RING/FYVE/PHD"/>
</dbReference>
<evidence type="ECO:0000256" key="1">
    <source>
        <dbReference type="ARBA" id="ARBA00004370"/>
    </source>
</evidence>
<dbReference type="GO" id="GO:0006511">
    <property type="term" value="P:ubiquitin-dependent protein catabolic process"/>
    <property type="evidence" value="ECO:0007669"/>
    <property type="project" value="TreeGrafter"/>
</dbReference>
<feature type="compositionally biased region" description="Acidic residues" evidence="9">
    <location>
        <begin position="329"/>
        <end position="339"/>
    </location>
</feature>
<dbReference type="InterPro" id="IPR003137">
    <property type="entry name" value="PA_domain"/>
</dbReference>
<feature type="compositionally biased region" description="Acidic residues" evidence="9">
    <location>
        <begin position="75"/>
        <end position="87"/>
    </location>
</feature>
<dbReference type="Pfam" id="PF13639">
    <property type="entry name" value="zf-RING_2"/>
    <property type="match status" value="1"/>
</dbReference>
<name>A0A5J4YWS7_PORPP</name>
<feature type="compositionally biased region" description="Low complexity" evidence="9">
    <location>
        <begin position="288"/>
        <end position="304"/>
    </location>
</feature>
<dbReference type="SMART" id="SM00184">
    <property type="entry name" value="RING"/>
    <property type="match status" value="1"/>
</dbReference>
<dbReference type="PANTHER" id="PTHR45931:SF3">
    <property type="entry name" value="RING ZINC FINGER-CONTAINING PROTEIN"/>
    <property type="match status" value="1"/>
</dbReference>
<comment type="subcellular location">
    <subcellularLocation>
        <location evidence="1">Membrane</location>
    </subcellularLocation>
</comment>
<dbReference type="PROSITE" id="PS50089">
    <property type="entry name" value="ZF_RING_2"/>
    <property type="match status" value="1"/>
</dbReference>
<dbReference type="SUPFAM" id="SSF57850">
    <property type="entry name" value="RING/U-box"/>
    <property type="match status" value="1"/>
</dbReference>
<dbReference type="CDD" id="cd00538">
    <property type="entry name" value="PA"/>
    <property type="match status" value="1"/>
</dbReference>
<feature type="region of interest" description="Disordered" evidence="9">
    <location>
        <begin position="100"/>
        <end position="120"/>
    </location>
</feature>
<gene>
    <name evidence="12" type="ORF">FVE85_1753</name>
</gene>
<evidence type="ECO:0000256" key="6">
    <source>
        <dbReference type="ARBA" id="ARBA00022989"/>
    </source>
</evidence>
<keyword evidence="4 8" id="KW-0863">Zinc-finger</keyword>
<protein>
    <submittedName>
        <fullName evidence="12">E3 ubiquitin-protein ligase</fullName>
    </submittedName>
</protein>
<dbReference type="OMA" id="MKDDMAS"/>
<feature type="domain" description="RING-type" evidence="11">
    <location>
        <begin position="378"/>
        <end position="419"/>
    </location>
</feature>
<evidence type="ECO:0000256" key="3">
    <source>
        <dbReference type="ARBA" id="ARBA00022723"/>
    </source>
</evidence>
<dbReference type="InterPro" id="IPR001841">
    <property type="entry name" value="Znf_RING"/>
</dbReference>
<keyword evidence="5" id="KW-0862">Zinc</keyword>
<feature type="region of interest" description="Disordered" evidence="9">
    <location>
        <begin position="63"/>
        <end position="87"/>
    </location>
</feature>
<evidence type="ECO:0000256" key="7">
    <source>
        <dbReference type="ARBA" id="ARBA00023136"/>
    </source>
</evidence>
<keyword evidence="7" id="KW-0472">Membrane</keyword>
<evidence type="ECO:0000256" key="5">
    <source>
        <dbReference type="ARBA" id="ARBA00022833"/>
    </source>
</evidence>
<dbReference type="OrthoDB" id="8062037at2759"/>
<proteinExistence type="predicted"/>
<dbReference type="EMBL" id="VRMN01000003">
    <property type="protein sequence ID" value="KAA8495598.1"/>
    <property type="molecule type" value="Genomic_DNA"/>
</dbReference>
<comment type="caution">
    <text evidence="12">The sequence shown here is derived from an EMBL/GenBank/DDBJ whole genome shotgun (WGS) entry which is preliminary data.</text>
</comment>
<evidence type="ECO:0000313" key="13">
    <source>
        <dbReference type="Proteomes" id="UP000324585"/>
    </source>
</evidence>
<feature type="compositionally biased region" description="Polar residues" evidence="9">
    <location>
        <begin position="350"/>
        <end position="368"/>
    </location>
</feature>
<keyword evidence="2" id="KW-0812">Transmembrane</keyword>
<evidence type="ECO:0000256" key="8">
    <source>
        <dbReference type="PROSITE-ProRule" id="PRU00175"/>
    </source>
</evidence>
<dbReference type="CDD" id="cd16454">
    <property type="entry name" value="RING-H2_PA-TM-RING"/>
    <property type="match status" value="1"/>
</dbReference>
<accession>A0A5J4YWS7</accession>
<sequence>MRRLVVWALSFWLCVVAPICALVVHAPEKCGGAHVATHASALFGPSTHDGSLHGVRLFAPRPQNRGKYVTSSSEGPDDDGEAGGVDEEDGLRRSAAHAGALTKSLSASSSPSKPSKETELFDGCKPLSVEKDIALAKDAVVVLVRGPGPCDFERKVRNMQKVGARGVIIVNYQSQGDRLVNMKLNNTSKSDTITIPSLMVLWREWAQLAPCRENNISVSFSAEGEAAFDFDYGREALNWAMMRGMALWIFFQCGVNMVRLKRRHSELTARVDAIEALPVRTYTKRRTTSASASHAAQRRPASSSTATCLADGGSYAAADARKGNTSANSDEDEDDDDDHGTERTRLRGPSQEQPDVPVTQNSVRLPQTSDEDEDEPMCAICIDNFEEGDQVRELECSHIYHKACIDPWLYQSSTCPVCKREIPNLPPTAANAYGSLNV</sequence>
<keyword evidence="3" id="KW-0479">Metal-binding</keyword>
<keyword evidence="10" id="KW-0732">Signal</keyword>
<dbReference type="AlphaFoldDB" id="A0A5J4YWS7"/>
<dbReference type="Proteomes" id="UP000324585">
    <property type="component" value="Unassembled WGS sequence"/>
</dbReference>
<dbReference type="Pfam" id="PF02225">
    <property type="entry name" value="PA"/>
    <property type="match status" value="1"/>
</dbReference>
<dbReference type="Gene3D" id="3.30.40.10">
    <property type="entry name" value="Zinc/RING finger domain, C3HC4 (zinc finger)"/>
    <property type="match status" value="1"/>
</dbReference>
<evidence type="ECO:0000256" key="10">
    <source>
        <dbReference type="SAM" id="SignalP"/>
    </source>
</evidence>
<dbReference type="PANTHER" id="PTHR45931">
    <property type="entry name" value="SI:CH211-59O9.10"/>
    <property type="match status" value="1"/>
</dbReference>
<feature type="compositionally biased region" description="Low complexity" evidence="9">
    <location>
        <begin position="100"/>
        <end position="113"/>
    </location>
</feature>
<organism evidence="12 13">
    <name type="scientific">Porphyridium purpureum</name>
    <name type="common">Red alga</name>
    <name type="synonym">Porphyridium cruentum</name>
    <dbReference type="NCBI Taxonomy" id="35688"/>
    <lineage>
        <taxon>Eukaryota</taxon>
        <taxon>Rhodophyta</taxon>
        <taxon>Bangiophyceae</taxon>
        <taxon>Porphyridiales</taxon>
        <taxon>Porphyridiaceae</taxon>
        <taxon>Porphyridium</taxon>
    </lineage>
</organism>
<dbReference type="GO" id="GO:0005634">
    <property type="term" value="C:nucleus"/>
    <property type="evidence" value="ECO:0007669"/>
    <property type="project" value="TreeGrafter"/>
</dbReference>
<feature type="region of interest" description="Disordered" evidence="9">
    <location>
        <begin position="284"/>
        <end position="374"/>
    </location>
</feature>
<evidence type="ECO:0000256" key="4">
    <source>
        <dbReference type="ARBA" id="ARBA00022771"/>
    </source>
</evidence>
<dbReference type="GO" id="GO:0016020">
    <property type="term" value="C:membrane"/>
    <property type="evidence" value="ECO:0007669"/>
    <property type="project" value="UniProtKB-SubCell"/>
</dbReference>
<dbReference type="Gene3D" id="3.50.30.30">
    <property type="match status" value="1"/>
</dbReference>
<keyword evidence="13" id="KW-1185">Reference proteome</keyword>
<feature type="signal peptide" evidence="10">
    <location>
        <begin position="1"/>
        <end position="21"/>
    </location>
</feature>
<reference evidence="13" key="1">
    <citation type="journal article" date="2019" name="Nat. Commun.">
        <title>Expansion of phycobilisome linker gene families in mesophilic red algae.</title>
        <authorList>
            <person name="Lee J."/>
            <person name="Kim D."/>
            <person name="Bhattacharya D."/>
            <person name="Yoon H.S."/>
        </authorList>
    </citation>
    <scope>NUCLEOTIDE SEQUENCE [LARGE SCALE GENOMIC DNA]</scope>
    <source>
        <strain evidence="13">CCMP 1328</strain>
    </source>
</reference>
<dbReference type="InterPro" id="IPR051834">
    <property type="entry name" value="RING_finger_E3_ligase"/>
</dbReference>
<dbReference type="GO" id="GO:0008270">
    <property type="term" value="F:zinc ion binding"/>
    <property type="evidence" value="ECO:0007669"/>
    <property type="project" value="UniProtKB-KW"/>
</dbReference>
<evidence type="ECO:0000259" key="11">
    <source>
        <dbReference type="PROSITE" id="PS50089"/>
    </source>
</evidence>
<evidence type="ECO:0000256" key="2">
    <source>
        <dbReference type="ARBA" id="ARBA00022692"/>
    </source>
</evidence>
<dbReference type="GO" id="GO:0061630">
    <property type="term" value="F:ubiquitin protein ligase activity"/>
    <property type="evidence" value="ECO:0007669"/>
    <property type="project" value="TreeGrafter"/>
</dbReference>